<sequence length="195" mass="19986">MNSARHSLVVIMAAAITLGSCSKRDETPAAPPAASSKAATPGDPIASAESAAPKSISAAATVISMGEDGKMSELRKGTNGWTCMPDNPTTPGPDPMCMDGNALAWANAWMGHKPPPTDAPGVMYMLSGGTDASNTDPYATKPSEGSDWIKTGPHLMIVGSAAILKGHPAGQQPDTTAPYVMWQGTPYAHLMVPVG</sequence>
<dbReference type="Proteomes" id="UP001379235">
    <property type="component" value="Unassembled WGS sequence"/>
</dbReference>
<evidence type="ECO:0000313" key="3">
    <source>
        <dbReference type="Proteomes" id="UP001379235"/>
    </source>
</evidence>
<feature type="compositionally biased region" description="Low complexity" evidence="1">
    <location>
        <begin position="32"/>
        <end position="41"/>
    </location>
</feature>
<proteinExistence type="predicted"/>
<dbReference type="RefSeq" id="WP_339964227.1">
    <property type="nucleotide sequence ID" value="NZ_JBBHJY010000001.1"/>
</dbReference>
<dbReference type="EMBL" id="JBBHJY010000001">
    <property type="protein sequence ID" value="MEJ6008630.1"/>
    <property type="molecule type" value="Genomic_DNA"/>
</dbReference>
<gene>
    <name evidence="2" type="ORF">WG900_01720</name>
</gene>
<feature type="region of interest" description="Disordered" evidence="1">
    <location>
        <begin position="22"/>
        <end position="53"/>
    </location>
</feature>
<comment type="caution">
    <text evidence="2">The sequence shown here is derived from an EMBL/GenBank/DDBJ whole genome shotgun (WGS) entry which is preliminary data.</text>
</comment>
<organism evidence="2 3">
    <name type="scientific">Novosphingobium aquae</name>
    <dbReference type="NCBI Taxonomy" id="3133435"/>
    <lineage>
        <taxon>Bacteria</taxon>
        <taxon>Pseudomonadati</taxon>
        <taxon>Pseudomonadota</taxon>
        <taxon>Alphaproteobacteria</taxon>
        <taxon>Sphingomonadales</taxon>
        <taxon>Sphingomonadaceae</taxon>
        <taxon>Novosphingobium</taxon>
    </lineage>
</organism>
<evidence type="ECO:0000256" key="1">
    <source>
        <dbReference type="SAM" id="MobiDB-lite"/>
    </source>
</evidence>
<evidence type="ECO:0000313" key="2">
    <source>
        <dbReference type="EMBL" id="MEJ6008630.1"/>
    </source>
</evidence>
<dbReference type="PROSITE" id="PS51257">
    <property type="entry name" value="PROKAR_LIPOPROTEIN"/>
    <property type="match status" value="1"/>
</dbReference>
<keyword evidence="3" id="KW-1185">Reference proteome</keyword>
<protein>
    <submittedName>
        <fullName evidence="2">Uncharacterized protein</fullName>
    </submittedName>
</protein>
<name>A0ABU8S492_9SPHN</name>
<reference evidence="2 3" key="1">
    <citation type="submission" date="2024-03" db="EMBL/GenBank/DDBJ databases">
        <authorList>
            <person name="Jo J.-H."/>
        </authorList>
    </citation>
    <scope>NUCLEOTIDE SEQUENCE [LARGE SCALE GENOMIC DNA]</scope>
    <source>
        <strain evidence="2 3">AS3R-12</strain>
    </source>
</reference>
<accession>A0ABU8S492</accession>